<reference evidence="3" key="1">
    <citation type="submission" date="2013-12" db="EMBL/GenBank/DDBJ databases">
        <authorList>
            <person name="Genoscope - CEA"/>
        </authorList>
    </citation>
    <scope>NUCLEOTIDE SEQUENCE</scope>
    <source>
        <strain evidence="3">CBS 1993</strain>
    </source>
</reference>
<reference evidence="3" key="2">
    <citation type="submission" date="2014-02" db="EMBL/GenBank/DDBJ databases">
        <title>Complete DNA sequence of /Kuraishia capsulata/ illustrates novel genomic features among budding yeasts (/Saccharomycotina/).</title>
        <authorList>
            <person name="Morales L."/>
            <person name="Noel B."/>
            <person name="Porcel B."/>
            <person name="Marcet-Houben M."/>
            <person name="Hullo M-F."/>
            <person name="Sacerdot C."/>
            <person name="Tekaia F."/>
            <person name="Leh-Louis V."/>
            <person name="Despons L."/>
            <person name="Khanna V."/>
            <person name="Aury J-M."/>
            <person name="Barbe V."/>
            <person name="Couloux A."/>
            <person name="Labadie K."/>
            <person name="Pelletier E."/>
            <person name="Souciet J-L."/>
            <person name="Boekhout T."/>
            <person name="Gabaldon T."/>
            <person name="Wincker P."/>
            <person name="Dujon B."/>
        </authorList>
    </citation>
    <scope>NUCLEOTIDE SEQUENCE</scope>
    <source>
        <strain evidence="3">CBS 1993</strain>
    </source>
</reference>
<evidence type="ECO:0000259" key="2">
    <source>
        <dbReference type="Pfam" id="PF00134"/>
    </source>
</evidence>
<dbReference type="InterPro" id="IPR036915">
    <property type="entry name" value="Cyclin-like_sf"/>
</dbReference>
<protein>
    <recommendedName>
        <fullName evidence="2">Cyclin N-terminal domain-containing protein</fullName>
    </recommendedName>
</protein>
<dbReference type="GeneID" id="34520911"/>
<dbReference type="GO" id="GO:0019901">
    <property type="term" value="F:protein kinase binding"/>
    <property type="evidence" value="ECO:0007669"/>
    <property type="project" value="InterPro"/>
</dbReference>
<evidence type="ECO:0000313" key="3">
    <source>
        <dbReference type="EMBL" id="CDK27530.1"/>
    </source>
</evidence>
<feature type="region of interest" description="Disordered" evidence="1">
    <location>
        <begin position="1"/>
        <end position="20"/>
    </location>
</feature>
<dbReference type="CDD" id="cd20557">
    <property type="entry name" value="CYCLIN_ScPCL1-like"/>
    <property type="match status" value="1"/>
</dbReference>
<dbReference type="GO" id="GO:0000307">
    <property type="term" value="C:cyclin-dependent protein kinase holoenzyme complex"/>
    <property type="evidence" value="ECO:0007669"/>
    <property type="project" value="TreeGrafter"/>
</dbReference>
<proteinExistence type="predicted"/>
<evidence type="ECO:0000313" key="4">
    <source>
        <dbReference type="Proteomes" id="UP000019384"/>
    </source>
</evidence>
<dbReference type="PANTHER" id="PTHR15615:SF36">
    <property type="entry name" value="PHO85 CYCLIN-5"/>
    <property type="match status" value="1"/>
</dbReference>
<sequence length="266" mass="30003">MSQNLLLTPRPSPNGKGHTSLQSRSQLVETLIFTATSLLLVSWSNFKPERLQFFIKEILKRSKSSYRVVQLALFYVIRLQEQLDKPEDEVFKCPKRCFLACLILASKFLQDNNFTMKSWSSLTGLKTSELLRNEMVVLKTLDYRLNISSVTYHDWVNLLYRVSSLSHSDAEQRHAAIPLSPVSPSCNGFPASRPCSPVHSSFEPSNVLATFSNKAELAQLLSEFKVERLGHAMRAVTSDATRKRKLTTDDNDCAAMNETAKRAALS</sequence>
<dbReference type="Gene3D" id="1.10.472.10">
    <property type="entry name" value="Cyclin-like"/>
    <property type="match status" value="1"/>
</dbReference>
<dbReference type="RefSeq" id="XP_022459523.1">
    <property type="nucleotide sequence ID" value="XM_022601929.1"/>
</dbReference>
<dbReference type="HOGENOM" id="CLU_1046083_0_0_1"/>
<evidence type="ECO:0000256" key="1">
    <source>
        <dbReference type="SAM" id="MobiDB-lite"/>
    </source>
</evidence>
<gene>
    <name evidence="3" type="ORF">KUCA_T00003508001</name>
</gene>
<dbReference type="EMBL" id="HG793128">
    <property type="protein sequence ID" value="CDK27530.1"/>
    <property type="molecule type" value="Genomic_DNA"/>
</dbReference>
<organism evidence="3 4">
    <name type="scientific">Kuraishia capsulata CBS 1993</name>
    <dbReference type="NCBI Taxonomy" id="1382522"/>
    <lineage>
        <taxon>Eukaryota</taxon>
        <taxon>Fungi</taxon>
        <taxon>Dikarya</taxon>
        <taxon>Ascomycota</taxon>
        <taxon>Saccharomycotina</taxon>
        <taxon>Pichiomycetes</taxon>
        <taxon>Pichiales</taxon>
        <taxon>Pichiaceae</taxon>
        <taxon>Kuraishia</taxon>
    </lineage>
</organism>
<dbReference type="STRING" id="1382522.W6MWJ7"/>
<dbReference type="InterPro" id="IPR006671">
    <property type="entry name" value="Cyclin_N"/>
</dbReference>
<dbReference type="SUPFAM" id="SSF47954">
    <property type="entry name" value="Cyclin-like"/>
    <property type="match status" value="1"/>
</dbReference>
<dbReference type="InterPro" id="IPR013922">
    <property type="entry name" value="Cyclin_PHO80-like"/>
</dbReference>
<name>W6MWJ7_9ASCO</name>
<dbReference type="AlphaFoldDB" id="W6MWJ7"/>
<dbReference type="Pfam" id="PF00134">
    <property type="entry name" value="Cyclin_N"/>
    <property type="match status" value="1"/>
</dbReference>
<dbReference type="PANTHER" id="PTHR15615">
    <property type="match status" value="1"/>
</dbReference>
<feature type="domain" description="Cyclin N-terminal" evidence="2">
    <location>
        <begin position="51"/>
        <end position="146"/>
    </location>
</feature>
<keyword evidence="4" id="KW-1185">Reference proteome</keyword>
<dbReference type="OrthoDB" id="286814at2759"/>
<dbReference type="GO" id="GO:0016538">
    <property type="term" value="F:cyclin-dependent protein serine/threonine kinase regulator activity"/>
    <property type="evidence" value="ECO:0007669"/>
    <property type="project" value="TreeGrafter"/>
</dbReference>
<dbReference type="GO" id="GO:0005634">
    <property type="term" value="C:nucleus"/>
    <property type="evidence" value="ECO:0007669"/>
    <property type="project" value="TreeGrafter"/>
</dbReference>
<accession>W6MWJ7</accession>
<dbReference type="Proteomes" id="UP000019384">
    <property type="component" value="Unassembled WGS sequence"/>
</dbReference>